<proteinExistence type="predicted"/>
<dbReference type="EMBL" id="CAXIEN010000002">
    <property type="protein sequence ID" value="CAL1261505.1"/>
    <property type="molecule type" value="Genomic_DNA"/>
</dbReference>
<gene>
    <name evidence="1" type="ORF">LARSCL_LOCUS438</name>
</gene>
<organism evidence="1 2">
    <name type="scientific">Larinioides sclopetarius</name>
    <dbReference type="NCBI Taxonomy" id="280406"/>
    <lineage>
        <taxon>Eukaryota</taxon>
        <taxon>Metazoa</taxon>
        <taxon>Ecdysozoa</taxon>
        <taxon>Arthropoda</taxon>
        <taxon>Chelicerata</taxon>
        <taxon>Arachnida</taxon>
        <taxon>Araneae</taxon>
        <taxon>Araneomorphae</taxon>
        <taxon>Entelegynae</taxon>
        <taxon>Araneoidea</taxon>
        <taxon>Araneidae</taxon>
        <taxon>Larinioides</taxon>
    </lineage>
</organism>
<evidence type="ECO:0000313" key="2">
    <source>
        <dbReference type="Proteomes" id="UP001497382"/>
    </source>
</evidence>
<accession>A0AAV1YT42</accession>
<evidence type="ECO:0000313" key="1">
    <source>
        <dbReference type="EMBL" id="CAL1261505.1"/>
    </source>
</evidence>
<dbReference type="Proteomes" id="UP001497382">
    <property type="component" value="Unassembled WGS sequence"/>
</dbReference>
<comment type="caution">
    <text evidence="1">The sequence shown here is derived from an EMBL/GenBank/DDBJ whole genome shotgun (WGS) entry which is preliminary data.</text>
</comment>
<name>A0AAV1YT42_9ARAC</name>
<dbReference type="AlphaFoldDB" id="A0AAV1YT42"/>
<protein>
    <submittedName>
        <fullName evidence="1">Uncharacterized protein</fullName>
    </submittedName>
</protein>
<dbReference type="Gene3D" id="2.60.470.10">
    <property type="entry name" value="Acid-sensing ion channels like domains"/>
    <property type="match status" value="1"/>
</dbReference>
<sequence>MTQNPPTNKSMNSPEIDPSAFCYRSIYEFLHGSKTVDLSDMWMSLTVTKEGLLKYGHQEDDLIIHCTYNARNCYNKTNSIVVVNAYPSPRYGLCHTISINQLSLQNVTTPGLALGVSRESSAFFFHTCNQCGKTQLLKL</sequence>
<keyword evidence="2" id="KW-1185">Reference proteome</keyword>
<reference evidence="1 2" key="1">
    <citation type="submission" date="2024-04" db="EMBL/GenBank/DDBJ databases">
        <authorList>
            <person name="Rising A."/>
            <person name="Reimegard J."/>
            <person name="Sonavane S."/>
            <person name="Akerstrom W."/>
            <person name="Nylinder S."/>
            <person name="Hedman E."/>
            <person name="Kallberg Y."/>
        </authorList>
    </citation>
    <scope>NUCLEOTIDE SEQUENCE [LARGE SCALE GENOMIC DNA]</scope>
</reference>